<evidence type="ECO:0000256" key="1">
    <source>
        <dbReference type="ARBA" id="ARBA00022679"/>
    </source>
</evidence>
<keyword evidence="1" id="KW-0808">Transferase</keyword>
<dbReference type="PANTHER" id="PTHR10584:SF166">
    <property type="entry name" value="RIBOKINASE"/>
    <property type="match status" value="1"/>
</dbReference>
<dbReference type="Proteomes" id="UP001209701">
    <property type="component" value="Unassembled WGS sequence"/>
</dbReference>
<feature type="domain" description="Carbohydrate kinase PfkB" evidence="3">
    <location>
        <begin position="35"/>
        <end position="295"/>
    </location>
</feature>
<dbReference type="EMBL" id="JAJIRN010000001">
    <property type="protein sequence ID" value="MCV2367073.1"/>
    <property type="molecule type" value="Genomic_DNA"/>
</dbReference>
<dbReference type="SUPFAM" id="SSF53613">
    <property type="entry name" value="Ribokinase-like"/>
    <property type="match status" value="1"/>
</dbReference>
<evidence type="ECO:0000313" key="5">
    <source>
        <dbReference type="Proteomes" id="UP001209701"/>
    </source>
</evidence>
<sequence>MERTPPFICAIGDIGVDLVMGMLEQWPQIGTELILPRSELRAGGSAGNAVLALRHAGVPARLVSAVGNDDFGRWLRAQFDGVDARLSVCPCATTVSVGLMHSCSERNFFTTEGHLAAFTLEQALSQLPEAVPGSLALLTGVFLLPGLRAHYLTLMTELRARGYQVALDTGWPSEGWTDAVRSELRGWLAHCDHLLLNELEVCKLAGVDAVPQAMALVQSWLRPEATLVVKAGARGAMACKGAQQLSQATQAADVFDTIGAGDSFNAGYLAALLQGASLQQALASACRVATAVLSRFPRQTIKPGEFSDLLAQPA</sequence>
<dbReference type="GO" id="GO:0016301">
    <property type="term" value="F:kinase activity"/>
    <property type="evidence" value="ECO:0007669"/>
    <property type="project" value="UniProtKB-KW"/>
</dbReference>
<dbReference type="Pfam" id="PF00294">
    <property type="entry name" value="PfkB"/>
    <property type="match status" value="1"/>
</dbReference>
<evidence type="ECO:0000313" key="4">
    <source>
        <dbReference type="EMBL" id="MCV2367073.1"/>
    </source>
</evidence>
<organism evidence="4 5">
    <name type="scientific">Roseateles oligotrophus</name>
    <dbReference type="NCBI Taxonomy" id="1769250"/>
    <lineage>
        <taxon>Bacteria</taxon>
        <taxon>Pseudomonadati</taxon>
        <taxon>Pseudomonadota</taxon>
        <taxon>Betaproteobacteria</taxon>
        <taxon>Burkholderiales</taxon>
        <taxon>Sphaerotilaceae</taxon>
        <taxon>Roseateles</taxon>
    </lineage>
</organism>
<evidence type="ECO:0000256" key="2">
    <source>
        <dbReference type="ARBA" id="ARBA00022777"/>
    </source>
</evidence>
<proteinExistence type="predicted"/>
<keyword evidence="5" id="KW-1185">Reference proteome</keyword>
<comment type="caution">
    <text evidence="4">The sequence shown here is derived from an EMBL/GenBank/DDBJ whole genome shotgun (WGS) entry which is preliminary data.</text>
</comment>
<protein>
    <submittedName>
        <fullName evidence="4">Carbohydrate kinase family protein</fullName>
    </submittedName>
</protein>
<dbReference type="InterPro" id="IPR029056">
    <property type="entry name" value="Ribokinase-like"/>
</dbReference>
<dbReference type="RefSeq" id="WP_263569677.1">
    <property type="nucleotide sequence ID" value="NZ_JAJIRN010000001.1"/>
</dbReference>
<gene>
    <name evidence="4" type="ORF">LNV07_03060</name>
</gene>
<dbReference type="Gene3D" id="3.40.1190.20">
    <property type="match status" value="1"/>
</dbReference>
<evidence type="ECO:0000259" key="3">
    <source>
        <dbReference type="Pfam" id="PF00294"/>
    </source>
</evidence>
<reference evidence="4 5" key="1">
    <citation type="submission" date="2021-11" db="EMBL/GenBank/DDBJ databases">
        <authorList>
            <person name="Liang Q."/>
            <person name="Mou H."/>
            <person name="Liu Z."/>
        </authorList>
    </citation>
    <scope>NUCLEOTIDE SEQUENCE [LARGE SCALE GENOMIC DNA]</scope>
    <source>
        <strain evidence="4 5">CHU3</strain>
    </source>
</reference>
<dbReference type="PROSITE" id="PS00584">
    <property type="entry name" value="PFKB_KINASES_2"/>
    <property type="match status" value="1"/>
</dbReference>
<accession>A0ABT2Y9W0</accession>
<name>A0ABT2Y9W0_9BURK</name>
<dbReference type="PANTHER" id="PTHR10584">
    <property type="entry name" value="SUGAR KINASE"/>
    <property type="match status" value="1"/>
</dbReference>
<dbReference type="InterPro" id="IPR002173">
    <property type="entry name" value="Carboh/pur_kinase_PfkB_CS"/>
</dbReference>
<dbReference type="InterPro" id="IPR011611">
    <property type="entry name" value="PfkB_dom"/>
</dbReference>
<keyword evidence="2 4" id="KW-0418">Kinase</keyword>